<reference evidence="16" key="1">
    <citation type="submission" date="2020-08" db="EMBL/GenBank/DDBJ databases">
        <title>Genome public.</title>
        <authorList>
            <person name="Liu C."/>
            <person name="Sun Q."/>
        </authorList>
    </citation>
    <scope>NUCLEOTIDE SEQUENCE</scope>
    <source>
        <strain evidence="16">NSJ-23</strain>
    </source>
</reference>
<comment type="catalytic activity">
    <reaction evidence="1">
        <text>ATP + protein L-histidine = ADP + protein N-phospho-L-histidine.</text>
        <dbReference type="EC" id="2.7.13.3"/>
    </reaction>
</comment>
<evidence type="ECO:0000256" key="1">
    <source>
        <dbReference type="ARBA" id="ARBA00000085"/>
    </source>
</evidence>
<dbReference type="InterPro" id="IPR003660">
    <property type="entry name" value="HAMP_dom"/>
</dbReference>
<evidence type="ECO:0000256" key="13">
    <source>
        <dbReference type="SAM" id="Phobius"/>
    </source>
</evidence>
<keyword evidence="11 13" id="KW-0472">Membrane</keyword>
<dbReference type="PANTHER" id="PTHR34220">
    <property type="entry name" value="SENSOR HISTIDINE KINASE YPDA"/>
    <property type="match status" value="1"/>
</dbReference>
<keyword evidence="10" id="KW-0902">Two-component regulatory system</keyword>
<evidence type="ECO:0000259" key="15">
    <source>
        <dbReference type="PROSITE" id="PS50885"/>
    </source>
</evidence>
<dbReference type="AlphaFoldDB" id="A0A8J6M2Q7"/>
<evidence type="ECO:0000259" key="14">
    <source>
        <dbReference type="PROSITE" id="PS50109"/>
    </source>
</evidence>
<dbReference type="InterPro" id="IPR005467">
    <property type="entry name" value="His_kinase_dom"/>
</dbReference>
<evidence type="ECO:0000256" key="5">
    <source>
        <dbReference type="ARBA" id="ARBA00022553"/>
    </source>
</evidence>
<sequence>MGITAGHGPLPLSQERGPGQRKERRGRVTSILKRFTSRWAQRYQKMSIQMVISLSFTTVAVVGMIFMGLSLFWRFSSATGELVAENSQRVLAQVNLNLDSYLRSMMRVSDTMYYRVIKSADLGRDSLTAPMELLYEDDRDSLVSIALFDLRGGLVSAVPLSTLKQPADLTQTGWFLSALQKKENLHFSTPHVQDLFEDPDYHYQWVVSLSRYVQLTRDGATEGGVLLVDMGFAGIEQVCRNVELPNGGYLYLIDGSGELIYHPRQQLIYSGLQEENNQAAARYRDGTHSEEFQGQRRQVTVKTVGYTGWKLVGVVPVEGGFVSDSRQIFLFGLSLLLFSIFLMAFLNFRISAHISDPIRRLEQSIKELEAGREDVEIEEGGCYEVQRLGHSIRSMVSTMRHLMDDIIEQEGQKRRSELEVLQSQINPHFLYNTLDSVIWMTEAGRYEEAIQMVTSLARLFRISLSRGKSIIPLADELEHARHYMNIQQIRYKNKFTTQINALPGTDGLYTMKLIVQPILENAIYHGMASAEDDGLITVTARREGEDLVIDVADNGLGMRPEVAASLLDEDRPEIRTSGSGIGVRNVHRRIRLTFGDRYGLTIFSEPDEGTTVRIRLPALDQDGAAQYQREDVP</sequence>
<keyword evidence="17" id="KW-1185">Reference proteome</keyword>
<keyword evidence="9 13" id="KW-1133">Transmembrane helix</keyword>
<evidence type="ECO:0000256" key="8">
    <source>
        <dbReference type="ARBA" id="ARBA00022777"/>
    </source>
</evidence>
<dbReference type="SUPFAM" id="SSF55874">
    <property type="entry name" value="ATPase domain of HSP90 chaperone/DNA topoisomerase II/histidine kinase"/>
    <property type="match status" value="1"/>
</dbReference>
<dbReference type="PANTHER" id="PTHR34220:SF7">
    <property type="entry name" value="SENSOR HISTIDINE KINASE YPDA"/>
    <property type="match status" value="1"/>
</dbReference>
<dbReference type="Gene3D" id="3.30.565.10">
    <property type="entry name" value="Histidine kinase-like ATPase, C-terminal domain"/>
    <property type="match status" value="1"/>
</dbReference>
<dbReference type="Pfam" id="PF00672">
    <property type="entry name" value="HAMP"/>
    <property type="match status" value="1"/>
</dbReference>
<evidence type="ECO:0000256" key="11">
    <source>
        <dbReference type="ARBA" id="ARBA00023136"/>
    </source>
</evidence>
<dbReference type="CDD" id="cd12912">
    <property type="entry name" value="PDC2_MCP_like"/>
    <property type="match status" value="1"/>
</dbReference>
<evidence type="ECO:0000313" key="16">
    <source>
        <dbReference type="EMBL" id="MBC5722210.1"/>
    </source>
</evidence>
<organism evidence="16 17">
    <name type="scientific">Flintibacter hominis</name>
    <dbReference type="NCBI Taxonomy" id="2763048"/>
    <lineage>
        <taxon>Bacteria</taxon>
        <taxon>Bacillati</taxon>
        <taxon>Bacillota</taxon>
        <taxon>Clostridia</taxon>
        <taxon>Eubacteriales</taxon>
        <taxon>Flintibacter</taxon>
    </lineage>
</organism>
<keyword evidence="6" id="KW-0808">Transferase</keyword>
<dbReference type="PROSITE" id="PS50109">
    <property type="entry name" value="HIS_KIN"/>
    <property type="match status" value="1"/>
</dbReference>
<dbReference type="InterPro" id="IPR050640">
    <property type="entry name" value="Bact_2-comp_sensor_kinase"/>
</dbReference>
<evidence type="ECO:0000256" key="2">
    <source>
        <dbReference type="ARBA" id="ARBA00004651"/>
    </source>
</evidence>
<evidence type="ECO:0000256" key="12">
    <source>
        <dbReference type="SAM" id="MobiDB-lite"/>
    </source>
</evidence>
<dbReference type="PRINTS" id="PR00344">
    <property type="entry name" value="BCTRLSENSOR"/>
</dbReference>
<evidence type="ECO:0000256" key="3">
    <source>
        <dbReference type="ARBA" id="ARBA00012438"/>
    </source>
</evidence>
<dbReference type="Pfam" id="PF06580">
    <property type="entry name" value="His_kinase"/>
    <property type="match status" value="1"/>
</dbReference>
<comment type="caution">
    <text evidence="16">The sequence shown here is derived from an EMBL/GenBank/DDBJ whole genome shotgun (WGS) entry which is preliminary data.</text>
</comment>
<evidence type="ECO:0000256" key="7">
    <source>
        <dbReference type="ARBA" id="ARBA00022692"/>
    </source>
</evidence>
<keyword evidence="4" id="KW-1003">Cell membrane</keyword>
<name>A0A8J6M2Q7_9FIRM</name>
<dbReference type="GO" id="GO:0005886">
    <property type="term" value="C:plasma membrane"/>
    <property type="evidence" value="ECO:0007669"/>
    <property type="project" value="UniProtKB-SubCell"/>
</dbReference>
<dbReference type="SMART" id="SM00387">
    <property type="entry name" value="HATPase_c"/>
    <property type="match status" value="1"/>
</dbReference>
<protein>
    <recommendedName>
        <fullName evidence="3">histidine kinase</fullName>
        <ecNumber evidence="3">2.7.13.3</ecNumber>
    </recommendedName>
</protein>
<gene>
    <name evidence="16" type="ORF">H8S11_05240</name>
</gene>
<feature type="domain" description="HAMP" evidence="15">
    <location>
        <begin position="352"/>
        <end position="404"/>
    </location>
</feature>
<dbReference type="InterPro" id="IPR033479">
    <property type="entry name" value="dCache_1"/>
</dbReference>
<evidence type="ECO:0000256" key="9">
    <source>
        <dbReference type="ARBA" id="ARBA00022989"/>
    </source>
</evidence>
<dbReference type="EMBL" id="JACOPO010000003">
    <property type="protein sequence ID" value="MBC5722210.1"/>
    <property type="molecule type" value="Genomic_DNA"/>
</dbReference>
<feature type="domain" description="Histidine kinase" evidence="14">
    <location>
        <begin position="387"/>
        <end position="620"/>
    </location>
</feature>
<comment type="subcellular location">
    <subcellularLocation>
        <location evidence="2">Cell membrane</location>
        <topology evidence="2">Multi-pass membrane protein</topology>
    </subcellularLocation>
</comment>
<dbReference type="GO" id="GO:0000155">
    <property type="term" value="F:phosphorelay sensor kinase activity"/>
    <property type="evidence" value="ECO:0007669"/>
    <property type="project" value="InterPro"/>
</dbReference>
<dbReference type="Gene3D" id="6.10.340.10">
    <property type="match status" value="1"/>
</dbReference>
<dbReference type="PROSITE" id="PS50885">
    <property type="entry name" value="HAMP"/>
    <property type="match status" value="1"/>
</dbReference>
<proteinExistence type="predicted"/>
<feature type="transmembrane region" description="Helical" evidence="13">
    <location>
        <begin position="51"/>
        <end position="73"/>
    </location>
</feature>
<feature type="region of interest" description="Disordered" evidence="12">
    <location>
        <begin position="1"/>
        <end position="27"/>
    </location>
</feature>
<dbReference type="Pfam" id="PF02518">
    <property type="entry name" value="HATPase_c"/>
    <property type="match status" value="1"/>
</dbReference>
<keyword evidence="8 16" id="KW-0418">Kinase</keyword>
<dbReference type="InterPro" id="IPR036890">
    <property type="entry name" value="HATPase_C_sf"/>
</dbReference>
<dbReference type="InterPro" id="IPR003594">
    <property type="entry name" value="HATPase_dom"/>
</dbReference>
<dbReference type="EC" id="2.7.13.3" evidence="3"/>
<evidence type="ECO:0000256" key="10">
    <source>
        <dbReference type="ARBA" id="ARBA00023012"/>
    </source>
</evidence>
<evidence type="ECO:0000256" key="6">
    <source>
        <dbReference type="ARBA" id="ARBA00022679"/>
    </source>
</evidence>
<feature type="transmembrane region" description="Helical" evidence="13">
    <location>
        <begin position="328"/>
        <end position="350"/>
    </location>
</feature>
<dbReference type="InterPro" id="IPR004358">
    <property type="entry name" value="Sig_transdc_His_kin-like_C"/>
</dbReference>
<evidence type="ECO:0000256" key="4">
    <source>
        <dbReference type="ARBA" id="ARBA00022475"/>
    </source>
</evidence>
<dbReference type="Pfam" id="PF02743">
    <property type="entry name" value="dCache_1"/>
    <property type="match status" value="1"/>
</dbReference>
<keyword evidence="7 13" id="KW-0812">Transmembrane</keyword>
<dbReference type="InterPro" id="IPR010559">
    <property type="entry name" value="Sig_transdc_His_kin_internal"/>
</dbReference>
<dbReference type="CDD" id="cd06225">
    <property type="entry name" value="HAMP"/>
    <property type="match status" value="1"/>
</dbReference>
<dbReference type="Gene3D" id="3.30.450.20">
    <property type="entry name" value="PAS domain"/>
    <property type="match status" value="1"/>
</dbReference>
<accession>A0A8J6M2Q7</accession>
<keyword evidence="5" id="KW-0597">Phosphoprotein</keyword>
<dbReference type="SMART" id="SM00304">
    <property type="entry name" value="HAMP"/>
    <property type="match status" value="1"/>
</dbReference>
<evidence type="ECO:0000313" key="17">
    <source>
        <dbReference type="Proteomes" id="UP000628736"/>
    </source>
</evidence>
<dbReference type="Proteomes" id="UP000628736">
    <property type="component" value="Unassembled WGS sequence"/>
</dbReference>